<feature type="non-terminal residue" evidence="2">
    <location>
        <position position="1"/>
    </location>
</feature>
<evidence type="ECO:0000313" key="3">
    <source>
        <dbReference type="Proteomes" id="UP001140562"/>
    </source>
</evidence>
<evidence type="ECO:0000256" key="1">
    <source>
        <dbReference type="SAM" id="MobiDB-lite"/>
    </source>
</evidence>
<dbReference type="Proteomes" id="UP001140562">
    <property type="component" value="Unassembled WGS sequence"/>
</dbReference>
<proteinExistence type="predicted"/>
<dbReference type="EMBL" id="JAPEUV010000327">
    <property type="protein sequence ID" value="KAJ4329660.1"/>
    <property type="molecule type" value="Genomic_DNA"/>
</dbReference>
<protein>
    <submittedName>
        <fullName evidence="2">Uncharacterized protein</fullName>
    </submittedName>
</protein>
<comment type="caution">
    <text evidence="2">The sequence shown here is derived from an EMBL/GenBank/DDBJ whole genome shotgun (WGS) entry which is preliminary data.</text>
</comment>
<keyword evidence="3" id="KW-1185">Reference proteome</keyword>
<evidence type="ECO:0000313" key="2">
    <source>
        <dbReference type="EMBL" id="KAJ4329660.1"/>
    </source>
</evidence>
<reference evidence="2" key="1">
    <citation type="submission" date="2022-10" db="EMBL/GenBank/DDBJ databases">
        <title>Tapping the CABI collections for fungal endophytes: first genome assemblies for Collariella, Neodidymelliopsis, Ascochyta clinopodiicola, Didymella pomorum, Didymosphaeria variabile, Neocosmospora piperis and Neocucurbitaria cava.</title>
        <authorList>
            <person name="Hill R."/>
        </authorList>
    </citation>
    <scope>NUCLEOTIDE SEQUENCE</scope>
    <source>
        <strain evidence="2">IMI 360193</strain>
    </source>
</reference>
<dbReference type="AlphaFoldDB" id="A0A9W9BUT0"/>
<gene>
    <name evidence="2" type="ORF">N0V87_010676</name>
</gene>
<feature type="compositionally biased region" description="Basic and acidic residues" evidence="1">
    <location>
        <begin position="40"/>
        <end position="73"/>
    </location>
</feature>
<name>A0A9W9BUT0_9PLEO</name>
<accession>A0A9W9BUT0</accession>
<sequence length="73" mass="8245">VLNSTENAPDHDQAGRNVQNVHMPSPRKLMCTGQLRIRPRKTEVEEACNHDKESKEGQLEKQTNHDDLLAGVE</sequence>
<feature type="region of interest" description="Disordered" evidence="1">
    <location>
        <begin position="1"/>
        <end position="73"/>
    </location>
</feature>
<organism evidence="2 3">
    <name type="scientific">Didymella glomerata</name>
    <dbReference type="NCBI Taxonomy" id="749621"/>
    <lineage>
        <taxon>Eukaryota</taxon>
        <taxon>Fungi</taxon>
        <taxon>Dikarya</taxon>
        <taxon>Ascomycota</taxon>
        <taxon>Pezizomycotina</taxon>
        <taxon>Dothideomycetes</taxon>
        <taxon>Pleosporomycetidae</taxon>
        <taxon>Pleosporales</taxon>
        <taxon>Pleosporineae</taxon>
        <taxon>Didymellaceae</taxon>
        <taxon>Didymella</taxon>
    </lineage>
</organism>